<feature type="non-terminal residue" evidence="5">
    <location>
        <position position="1"/>
    </location>
</feature>
<accession>W1X2Z6</accession>
<dbReference type="GO" id="GO:0030983">
    <property type="term" value="F:mismatched DNA binding"/>
    <property type="evidence" value="ECO:0007669"/>
    <property type="project" value="InterPro"/>
</dbReference>
<evidence type="ECO:0000256" key="2">
    <source>
        <dbReference type="ARBA" id="ARBA00022840"/>
    </source>
</evidence>
<gene>
    <name evidence="5" type="ORF">Q604_UNBC18098G0001</name>
</gene>
<organism evidence="5">
    <name type="scientific">human gut metagenome</name>
    <dbReference type="NCBI Taxonomy" id="408170"/>
    <lineage>
        <taxon>unclassified sequences</taxon>
        <taxon>metagenomes</taxon>
        <taxon>organismal metagenomes</taxon>
    </lineage>
</organism>
<dbReference type="GO" id="GO:0005829">
    <property type="term" value="C:cytosol"/>
    <property type="evidence" value="ECO:0007669"/>
    <property type="project" value="TreeGrafter"/>
</dbReference>
<dbReference type="PANTHER" id="PTHR11361:SF34">
    <property type="entry name" value="DNA MISMATCH REPAIR PROTEIN MSH1, MITOCHONDRIAL"/>
    <property type="match status" value="1"/>
</dbReference>
<feature type="non-terminal residue" evidence="5">
    <location>
        <position position="123"/>
    </location>
</feature>
<dbReference type="EMBL" id="AZMM01018098">
    <property type="protein sequence ID" value="ETJ23740.1"/>
    <property type="molecule type" value="Genomic_DNA"/>
</dbReference>
<dbReference type="GO" id="GO:0140664">
    <property type="term" value="F:ATP-dependent DNA damage sensor activity"/>
    <property type="evidence" value="ECO:0007669"/>
    <property type="project" value="InterPro"/>
</dbReference>
<evidence type="ECO:0000256" key="1">
    <source>
        <dbReference type="ARBA" id="ARBA00022741"/>
    </source>
</evidence>
<keyword evidence="1" id="KW-0547">Nucleotide-binding</keyword>
<feature type="domain" description="DNA mismatch repair proteins mutS family" evidence="4">
    <location>
        <begin position="1"/>
        <end position="68"/>
    </location>
</feature>
<dbReference type="SMART" id="SM00534">
    <property type="entry name" value="MUTSac"/>
    <property type="match status" value="1"/>
</dbReference>
<dbReference type="AlphaFoldDB" id="W1X2Z6"/>
<dbReference type="InterPro" id="IPR027417">
    <property type="entry name" value="P-loop_NTPase"/>
</dbReference>
<dbReference type="InterPro" id="IPR045076">
    <property type="entry name" value="MutS"/>
</dbReference>
<keyword evidence="2" id="KW-0067">ATP-binding</keyword>
<dbReference type="SUPFAM" id="SSF52540">
    <property type="entry name" value="P-loop containing nucleoside triphosphate hydrolases"/>
    <property type="match status" value="1"/>
</dbReference>
<sequence length="123" mass="13834">THYHELTELSTSLTQLENVHVATLEKDGQVTFLHKIEVGPADKSYGIHVAKIAGLPNDLLTRADQILTRLESQVNEKPSFGIFNTLPADAREKNQVAEQMSLFTETTESPILDELRQLDIYNM</sequence>
<proteinExistence type="predicted"/>
<dbReference type="Pfam" id="PF00488">
    <property type="entry name" value="MutS_V"/>
    <property type="match status" value="1"/>
</dbReference>
<evidence type="ECO:0000313" key="5">
    <source>
        <dbReference type="EMBL" id="ETJ23740.1"/>
    </source>
</evidence>
<evidence type="ECO:0000259" key="4">
    <source>
        <dbReference type="SMART" id="SM00534"/>
    </source>
</evidence>
<evidence type="ECO:0000256" key="3">
    <source>
        <dbReference type="ARBA" id="ARBA00023125"/>
    </source>
</evidence>
<comment type="caution">
    <text evidence="5">The sequence shown here is derived from an EMBL/GenBank/DDBJ whole genome shotgun (WGS) entry which is preliminary data.</text>
</comment>
<name>W1X2Z6_9ZZZZ</name>
<protein>
    <submittedName>
        <fullName evidence="5">DNA mismatch repair protein MutS</fullName>
    </submittedName>
</protein>
<dbReference type="PANTHER" id="PTHR11361">
    <property type="entry name" value="DNA MISMATCH REPAIR PROTEIN MUTS FAMILY MEMBER"/>
    <property type="match status" value="1"/>
</dbReference>
<dbReference type="Gene3D" id="3.40.50.300">
    <property type="entry name" value="P-loop containing nucleotide triphosphate hydrolases"/>
    <property type="match status" value="1"/>
</dbReference>
<dbReference type="GO" id="GO:0005524">
    <property type="term" value="F:ATP binding"/>
    <property type="evidence" value="ECO:0007669"/>
    <property type="project" value="UniProtKB-KW"/>
</dbReference>
<reference evidence="5" key="1">
    <citation type="submission" date="2013-12" db="EMBL/GenBank/DDBJ databases">
        <title>A Varibaculum cambriense genome reconstructed from a premature infant gut community with otherwise low bacterial novelty that shifts toward anaerobic metabolism during the third week of life.</title>
        <authorList>
            <person name="Brown C.T."/>
            <person name="Sharon I."/>
            <person name="Thomas B.C."/>
            <person name="Castelle C.J."/>
            <person name="Morowitz M.J."/>
            <person name="Banfield J.F."/>
        </authorList>
    </citation>
    <scope>NUCLEOTIDE SEQUENCE</scope>
</reference>
<dbReference type="GO" id="GO:0006298">
    <property type="term" value="P:mismatch repair"/>
    <property type="evidence" value="ECO:0007669"/>
    <property type="project" value="InterPro"/>
</dbReference>
<dbReference type="InterPro" id="IPR000432">
    <property type="entry name" value="DNA_mismatch_repair_MutS_C"/>
</dbReference>
<keyword evidence="3" id="KW-0238">DNA-binding</keyword>